<proteinExistence type="predicted"/>
<organism evidence="2 3">
    <name type="scientific">Endozoicomonas montiporae</name>
    <dbReference type="NCBI Taxonomy" id="1027273"/>
    <lineage>
        <taxon>Bacteria</taxon>
        <taxon>Pseudomonadati</taxon>
        <taxon>Pseudomonadota</taxon>
        <taxon>Gammaproteobacteria</taxon>
        <taxon>Oceanospirillales</taxon>
        <taxon>Endozoicomonadaceae</taxon>
        <taxon>Endozoicomonas</taxon>
    </lineage>
</organism>
<dbReference type="EMBL" id="JOKG01000001">
    <property type="protein sequence ID" value="KEQ15847.1"/>
    <property type="molecule type" value="Genomic_DNA"/>
</dbReference>
<feature type="region of interest" description="Disordered" evidence="1">
    <location>
        <begin position="1"/>
        <end position="61"/>
    </location>
</feature>
<dbReference type="RefSeq" id="WP_034873112.1">
    <property type="nucleotide sequence ID" value="NZ_JOKG01000001.1"/>
</dbReference>
<feature type="compositionally biased region" description="Polar residues" evidence="1">
    <location>
        <begin position="41"/>
        <end position="61"/>
    </location>
</feature>
<name>A0A081NBM4_9GAMM</name>
<keyword evidence="3" id="KW-1185">Reference proteome</keyword>
<evidence type="ECO:0000256" key="1">
    <source>
        <dbReference type="SAM" id="MobiDB-lite"/>
    </source>
</evidence>
<evidence type="ECO:0000313" key="2">
    <source>
        <dbReference type="EMBL" id="KEQ15847.1"/>
    </source>
</evidence>
<gene>
    <name evidence="2" type="ORF">GZ77_04845</name>
</gene>
<accession>A0A081NBM4</accession>
<protein>
    <submittedName>
        <fullName evidence="2">Uncharacterized protein</fullName>
    </submittedName>
</protein>
<dbReference type="Proteomes" id="UP000028006">
    <property type="component" value="Unassembled WGS sequence"/>
</dbReference>
<feature type="compositionally biased region" description="Polar residues" evidence="1">
    <location>
        <begin position="1"/>
        <end position="19"/>
    </location>
</feature>
<comment type="caution">
    <text evidence="2">The sequence shown here is derived from an EMBL/GenBank/DDBJ whole genome shotgun (WGS) entry which is preliminary data.</text>
</comment>
<evidence type="ECO:0000313" key="3">
    <source>
        <dbReference type="Proteomes" id="UP000028006"/>
    </source>
</evidence>
<dbReference type="AlphaFoldDB" id="A0A081NBM4"/>
<sequence length="500" mass="56518">MSRDISNLQGINASDSLISAQPDIPEQISTGKHEHRKVRKTSASPTSGLKGNTTSRSGQTIHTKQISASHLTSQLDQANSINELLSLKSHIISLKPEKQEALTSTYNARLEQVIKPEIEQADTPSQLLELYDTISTLPPRARRRLAKHLFEHIEKKWDKLATHQAGSEQQKDLETLLETLHEHPSLRSVQQKIANLLDQITTEAEMDDDDILAIYQAQMQGMGPDDPEDVLEESQFPEDTLEETQLTAGHTKYSWGKIQLENMLNFPFSHRLDALKEQAYPEPFCQDASAFLDECRKEAKSGNPDDLNLFLLKDFQTWMSSVVEDPAIQSQLQKKLISTAATLYEHQVSQTSDSESRLLARDQLEKLLQNSKLPHDQLMAEFDKANQLTTSQSDTSDHWRHDFTALKSGHGNLLALASLIKSAENNAPKQAQLEIFIGEKARVHDELTEIQQRIENEGEPESMSELAKLWSLSSMETEHLNELKGWTSEHIEQARSWLKI</sequence>
<reference evidence="2 3" key="1">
    <citation type="submission" date="2014-06" db="EMBL/GenBank/DDBJ databases">
        <title>Whole Genome Sequences of Three Symbiotic Endozoicomonas Bacteria.</title>
        <authorList>
            <person name="Neave M.J."/>
            <person name="Apprill A."/>
            <person name="Voolstra C.R."/>
        </authorList>
    </citation>
    <scope>NUCLEOTIDE SEQUENCE [LARGE SCALE GENOMIC DNA]</scope>
    <source>
        <strain evidence="2 3">LMG 24815</strain>
    </source>
</reference>